<protein>
    <submittedName>
        <fullName evidence="3">Uncharacterized protein (DUF305 family)</fullName>
    </submittedName>
</protein>
<keyword evidence="4" id="KW-1185">Reference proteome</keyword>
<comment type="caution">
    <text evidence="3">The sequence shown here is derived from an EMBL/GenBank/DDBJ whole genome shotgun (WGS) entry which is preliminary data.</text>
</comment>
<feature type="signal peptide" evidence="1">
    <location>
        <begin position="1"/>
        <end position="34"/>
    </location>
</feature>
<dbReference type="RefSeq" id="WP_183590844.1">
    <property type="nucleotide sequence ID" value="NZ_JACHWR010000001.1"/>
</dbReference>
<evidence type="ECO:0000259" key="2">
    <source>
        <dbReference type="Pfam" id="PF03713"/>
    </source>
</evidence>
<reference evidence="3 4" key="1">
    <citation type="submission" date="2020-08" db="EMBL/GenBank/DDBJ databases">
        <title>Sequencing the genomes of 1000 actinobacteria strains.</title>
        <authorList>
            <person name="Klenk H.-P."/>
        </authorList>
    </citation>
    <scope>NUCLEOTIDE SEQUENCE [LARGE SCALE GENOMIC DNA]</scope>
    <source>
        <strain evidence="3 4">DSM 105498</strain>
    </source>
</reference>
<dbReference type="AlphaFoldDB" id="A0A7W4YZL1"/>
<dbReference type="EMBL" id="JACHWR010000001">
    <property type="protein sequence ID" value="MBB3040863.1"/>
    <property type="molecule type" value="Genomic_DNA"/>
</dbReference>
<gene>
    <name evidence="3" type="ORF">FHU40_000664</name>
</gene>
<dbReference type="Gene3D" id="1.20.1260.10">
    <property type="match status" value="1"/>
</dbReference>
<evidence type="ECO:0000256" key="1">
    <source>
        <dbReference type="SAM" id="SignalP"/>
    </source>
</evidence>
<accession>A0A7W4YZL1</accession>
<sequence>MPLHTRTHARTGTRRLRRTATALALTAALGVSLAACGDDADTADGPSGTRTATNGDVFNTADISFATEMIQHHAQALSMVDLADGRPLDPEVQQLTEDIRAAQGPEIETMSDWLTAWDQEIPETMRDHSNAGHDMGGDMSDRMDGMDSDMPGMMSPDEMDELQDASNAAFQDLWLTMMIEHHQGAIEMARTEQEDGAFDEAVTLAETIASAQQQEIETMEGLLG</sequence>
<feature type="chain" id="PRO_5039452305" evidence="1">
    <location>
        <begin position="35"/>
        <end position="224"/>
    </location>
</feature>
<keyword evidence="1" id="KW-0732">Signal</keyword>
<dbReference type="Proteomes" id="UP000589626">
    <property type="component" value="Unassembled WGS sequence"/>
</dbReference>
<dbReference type="PANTHER" id="PTHR36933">
    <property type="entry name" value="SLL0788 PROTEIN"/>
    <property type="match status" value="1"/>
</dbReference>
<organism evidence="3 4">
    <name type="scientific">Nocardioides soli</name>
    <dbReference type="NCBI Taxonomy" id="1036020"/>
    <lineage>
        <taxon>Bacteria</taxon>
        <taxon>Bacillati</taxon>
        <taxon>Actinomycetota</taxon>
        <taxon>Actinomycetes</taxon>
        <taxon>Propionibacteriales</taxon>
        <taxon>Nocardioidaceae</taxon>
        <taxon>Nocardioides</taxon>
    </lineage>
</organism>
<name>A0A7W4YZL1_9ACTN</name>
<proteinExistence type="predicted"/>
<feature type="domain" description="DUF305" evidence="2">
    <location>
        <begin position="62"/>
        <end position="223"/>
    </location>
</feature>
<evidence type="ECO:0000313" key="4">
    <source>
        <dbReference type="Proteomes" id="UP000589626"/>
    </source>
</evidence>
<dbReference type="InterPro" id="IPR005183">
    <property type="entry name" value="DUF305_CopM-like"/>
</dbReference>
<evidence type="ECO:0000313" key="3">
    <source>
        <dbReference type="EMBL" id="MBB3040863.1"/>
    </source>
</evidence>
<dbReference type="InterPro" id="IPR012347">
    <property type="entry name" value="Ferritin-like"/>
</dbReference>
<dbReference type="PANTHER" id="PTHR36933:SF1">
    <property type="entry name" value="SLL0788 PROTEIN"/>
    <property type="match status" value="1"/>
</dbReference>
<dbReference type="Pfam" id="PF03713">
    <property type="entry name" value="DUF305"/>
    <property type="match status" value="1"/>
</dbReference>